<gene>
    <name evidence="1" type="ORF">HL667_33745</name>
</gene>
<organism evidence="1 2">
    <name type="scientific">Bradyrhizobium aeschynomenes</name>
    <dbReference type="NCBI Taxonomy" id="2734909"/>
    <lineage>
        <taxon>Bacteria</taxon>
        <taxon>Pseudomonadati</taxon>
        <taxon>Pseudomonadota</taxon>
        <taxon>Alphaproteobacteria</taxon>
        <taxon>Hyphomicrobiales</taxon>
        <taxon>Nitrobacteraceae</taxon>
        <taxon>Bradyrhizobium</taxon>
    </lineage>
</organism>
<evidence type="ECO:0000313" key="1">
    <source>
        <dbReference type="EMBL" id="NPU69996.1"/>
    </source>
</evidence>
<reference evidence="1" key="1">
    <citation type="submission" date="2020-05" db="EMBL/GenBank/DDBJ databases">
        <title>Nod-independent and nitrogen-fixing Bradyrhizobium aeschynomene sp. nov. isolated from nodules of Aeschynomene indica.</title>
        <authorList>
            <person name="Zhang Z."/>
        </authorList>
    </citation>
    <scope>NUCLEOTIDE SEQUENCE</scope>
    <source>
        <strain evidence="1">83012</strain>
    </source>
</reference>
<sequence>MAGITLAQAQAQLDAWLTASSAVATSQSYEIDTGNGSRKLTRADAAEIRQQIAFWDSRVKALTSASAGGRRRTRYVVPE</sequence>
<protein>
    <submittedName>
        <fullName evidence="1">Uncharacterized protein</fullName>
    </submittedName>
</protein>
<dbReference type="Proteomes" id="UP000886476">
    <property type="component" value="Unassembled WGS sequence"/>
</dbReference>
<accession>A0ABX2CP66</accession>
<dbReference type="InterPro" id="IPR046146">
    <property type="entry name" value="DUF6148"/>
</dbReference>
<keyword evidence="2" id="KW-1185">Reference proteome</keyword>
<proteinExistence type="predicted"/>
<dbReference type="Pfam" id="PF19645">
    <property type="entry name" value="DUF6148"/>
    <property type="match status" value="1"/>
</dbReference>
<dbReference type="RefSeq" id="WP_172115543.1">
    <property type="nucleotide sequence ID" value="NZ_JABFDN010000029.1"/>
</dbReference>
<dbReference type="EMBL" id="JABFDN010000029">
    <property type="protein sequence ID" value="NPU69996.1"/>
    <property type="molecule type" value="Genomic_DNA"/>
</dbReference>
<name>A0ABX2CP66_9BRAD</name>
<comment type="caution">
    <text evidence="1">The sequence shown here is derived from an EMBL/GenBank/DDBJ whole genome shotgun (WGS) entry which is preliminary data.</text>
</comment>
<evidence type="ECO:0000313" key="2">
    <source>
        <dbReference type="Proteomes" id="UP000886476"/>
    </source>
</evidence>